<feature type="transmembrane region" description="Helical" evidence="1">
    <location>
        <begin position="181"/>
        <end position="203"/>
    </location>
</feature>
<organism evidence="2 3">
    <name type="scientific">Natronosporangium hydrolyticum</name>
    <dbReference type="NCBI Taxonomy" id="2811111"/>
    <lineage>
        <taxon>Bacteria</taxon>
        <taxon>Bacillati</taxon>
        <taxon>Actinomycetota</taxon>
        <taxon>Actinomycetes</taxon>
        <taxon>Micromonosporales</taxon>
        <taxon>Micromonosporaceae</taxon>
        <taxon>Natronosporangium</taxon>
    </lineage>
</organism>
<reference evidence="2" key="1">
    <citation type="submission" date="2021-02" db="EMBL/GenBank/DDBJ databases">
        <title>Natrosporangium hydrolyticum gen. nov., sp. nov, a haloalkaliphilic actinobacterium from a soda solonchak soil.</title>
        <authorList>
            <person name="Sorokin D.Y."/>
            <person name="Khijniak T.V."/>
            <person name="Zakharycheva A.P."/>
            <person name="Boueva O.V."/>
            <person name="Ariskina E.V."/>
            <person name="Hahnke R.L."/>
            <person name="Bunk B."/>
            <person name="Sproer C."/>
            <person name="Schumann P."/>
            <person name="Evtushenko L.I."/>
            <person name="Kublanov I.V."/>
        </authorList>
    </citation>
    <scope>NUCLEOTIDE SEQUENCE</scope>
    <source>
        <strain evidence="2">DSM 106523</strain>
    </source>
</reference>
<evidence type="ECO:0000313" key="3">
    <source>
        <dbReference type="Proteomes" id="UP000662857"/>
    </source>
</evidence>
<evidence type="ECO:0000256" key="1">
    <source>
        <dbReference type="SAM" id="Phobius"/>
    </source>
</evidence>
<dbReference type="EMBL" id="CP070499">
    <property type="protein sequence ID" value="QSB13785.1"/>
    <property type="molecule type" value="Genomic_DNA"/>
</dbReference>
<dbReference type="Proteomes" id="UP000662857">
    <property type="component" value="Chromosome"/>
</dbReference>
<keyword evidence="1" id="KW-1133">Transmembrane helix</keyword>
<proteinExistence type="predicted"/>
<keyword evidence="1" id="KW-0812">Transmembrane</keyword>
<dbReference type="RefSeq" id="WP_239675893.1">
    <property type="nucleotide sequence ID" value="NZ_CP070499.1"/>
</dbReference>
<sequence>MRRVLVVAAAVTPAVLAVLLGLGTAVYWWATSEPEDEWARFTEATEVQELVIAVERDRERVRSGKQTTYTIAVGNRGQAAQPVTVRASVPPWLTPTGATADNGYVEWSLVVPPGGVETTRLVGVYAAPRSAADPAGGAAPVVGTPQRVTFTACALDQAAGEPIVCDTDATHLAAPISGSSLGWLALGAGTLAVATAVAAATVIRAGTLRRVADRLPRWRRAARGP</sequence>
<dbReference type="KEGG" id="nhy:JQS43_19820"/>
<evidence type="ECO:0008006" key="4">
    <source>
        <dbReference type="Google" id="ProtNLM"/>
    </source>
</evidence>
<keyword evidence="1" id="KW-0472">Membrane</keyword>
<protein>
    <recommendedName>
        <fullName evidence="4">DUF11 domain-containing protein</fullName>
    </recommendedName>
</protein>
<evidence type="ECO:0000313" key="2">
    <source>
        <dbReference type="EMBL" id="QSB13785.1"/>
    </source>
</evidence>
<gene>
    <name evidence="2" type="ORF">JQS43_19820</name>
</gene>
<keyword evidence="3" id="KW-1185">Reference proteome</keyword>
<dbReference type="AlphaFoldDB" id="A0A895YC00"/>
<accession>A0A895YC00</accession>
<name>A0A895YC00_9ACTN</name>